<dbReference type="Pfam" id="PF01852">
    <property type="entry name" value="START"/>
    <property type="match status" value="1"/>
</dbReference>
<dbReference type="GO" id="GO:0008289">
    <property type="term" value="F:lipid binding"/>
    <property type="evidence" value="ECO:0007669"/>
    <property type="project" value="InterPro"/>
</dbReference>
<reference evidence="2 3" key="1">
    <citation type="submission" date="2024-03" db="EMBL/GenBank/DDBJ databases">
        <title>The Acrasis kona genome and developmental transcriptomes reveal deep origins of eukaryotic multicellular pathways.</title>
        <authorList>
            <person name="Sheikh S."/>
            <person name="Fu C.-J."/>
            <person name="Brown M.W."/>
            <person name="Baldauf S.L."/>
        </authorList>
    </citation>
    <scope>NUCLEOTIDE SEQUENCE [LARGE SCALE GENOMIC DNA]</scope>
    <source>
        <strain evidence="2 3">ATCC MYA-3509</strain>
    </source>
</reference>
<proteinExistence type="predicted"/>
<accession>A0AAW2ZBY2</accession>
<sequence>MGPASDSNEKTEKLKDHVLLGYKSPFPLVSGRDFVFYRDVFTEGSVTELYCINAPYKSNASFVRGTCIMAAWQMVPLDNGDLKVTFLQQSDFNGNIPLWMTKSTCLESILNVRNIVKILGKQIVL</sequence>
<dbReference type="InterPro" id="IPR023393">
    <property type="entry name" value="START-like_dom_sf"/>
</dbReference>
<evidence type="ECO:0000313" key="2">
    <source>
        <dbReference type="EMBL" id="KAL0486807.1"/>
    </source>
</evidence>
<comment type="caution">
    <text evidence="2">The sequence shown here is derived from an EMBL/GenBank/DDBJ whole genome shotgun (WGS) entry which is preliminary data.</text>
</comment>
<dbReference type="Proteomes" id="UP001431209">
    <property type="component" value="Unassembled WGS sequence"/>
</dbReference>
<dbReference type="EMBL" id="JAOPGA020001267">
    <property type="protein sequence ID" value="KAL0486807.1"/>
    <property type="molecule type" value="Genomic_DNA"/>
</dbReference>
<evidence type="ECO:0000259" key="1">
    <source>
        <dbReference type="PROSITE" id="PS50848"/>
    </source>
</evidence>
<dbReference type="InterPro" id="IPR002913">
    <property type="entry name" value="START_lipid-bd_dom"/>
</dbReference>
<name>A0AAW2ZBY2_9EUKA</name>
<organism evidence="2 3">
    <name type="scientific">Acrasis kona</name>
    <dbReference type="NCBI Taxonomy" id="1008807"/>
    <lineage>
        <taxon>Eukaryota</taxon>
        <taxon>Discoba</taxon>
        <taxon>Heterolobosea</taxon>
        <taxon>Tetramitia</taxon>
        <taxon>Eutetramitia</taxon>
        <taxon>Acrasidae</taxon>
        <taxon>Acrasis</taxon>
    </lineage>
</organism>
<dbReference type="SUPFAM" id="SSF55961">
    <property type="entry name" value="Bet v1-like"/>
    <property type="match status" value="1"/>
</dbReference>
<feature type="domain" description="START" evidence="1">
    <location>
        <begin position="27"/>
        <end position="125"/>
    </location>
</feature>
<gene>
    <name evidence="2" type="ORF">AKO1_001149</name>
</gene>
<dbReference type="AlphaFoldDB" id="A0AAW2ZBY2"/>
<evidence type="ECO:0000313" key="3">
    <source>
        <dbReference type="Proteomes" id="UP001431209"/>
    </source>
</evidence>
<dbReference type="PROSITE" id="PS50848">
    <property type="entry name" value="START"/>
    <property type="match status" value="1"/>
</dbReference>
<protein>
    <recommendedName>
        <fullName evidence="1">START domain-containing protein</fullName>
    </recommendedName>
</protein>
<dbReference type="Gene3D" id="3.30.530.20">
    <property type="match status" value="1"/>
</dbReference>
<keyword evidence="3" id="KW-1185">Reference proteome</keyword>